<protein>
    <submittedName>
        <fullName evidence="3">Uncharacterized protein</fullName>
    </submittedName>
</protein>
<dbReference type="RefSeq" id="WP_205122020.1">
    <property type="nucleotide sequence ID" value="NZ_JAFBCM010000001.1"/>
</dbReference>
<evidence type="ECO:0000256" key="2">
    <source>
        <dbReference type="SAM" id="Phobius"/>
    </source>
</evidence>
<evidence type="ECO:0000256" key="1">
    <source>
        <dbReference type="SAM" id="MobiDB-lite"/>
    </source>
</evidence>
<gene>
    <name evidence="3" type="ORF">ACFOUW_02035</name>
</gene>
<name>A0ABV7Y464_9ACTN</name>
<evidence type="ECO:0000313" key="4">
    <source>
        <dbReference type="Proteomes" id="UP001595699"/>
    </source>
</evidence>
<keyword evidence="2" id="KW-1133">Transmembrane helix</keyword>
<keyword evidence="4" id="KW-1185">Reference proteome</keyword>
<accession>A0ABV7Y464</accession>
<organism evidence="3 4">
    <name type="scientific">Tenggerimyces flavus</name>
    <dbReference type="NCBI Taxonomy" id="1708749"/>
    <lineage>
        <taxon>Bacteria</taxon>
        <taxon>Bacillati</taxon>
        <taxon>Actinomycetota</taxon>
        <taxon>Actinomycetes</taxon>
        <taxon>Propionibacteriales</taxon>
        <taxon>Nocardioidaceae</taxon>
        <taxon>Tenggerimyces</taxon>
    </lineage>
</organism>
<sequence length="206" mass="22634">MNGAWRALWLTMRRRRDVPADGVAISYGKDLRPLLWILVGLGPVEMAAAHVLVPWEPVRWALFVLGLVGLVWMVGFVSATRVFPHTLEASRLRVRWGVALDVAVPTDLVESIGWSSRMVNQEGTAAIKDGVLTVESNGAAQVRVVLRSPYALRLRGKEPKEVRELRIPADSRTEVDAAAAWLATRTGGDVPAESPTGQARSPRFPR</sequence>
<proteinExistence type="predicted"/>
<keyword evidence="2" id="KW-0472">Membrane</keyword>
<evidence type="ECO:0000313" key="3">
    <source>
        <dbReference type="EMBL" id="MFC3759607.1"/>
    </source>
</evidence>
<reference evidence="4" key="1">
    <citation type="journal article" date="2019" name="Int. J. Syst. Evol. Microbiol.">
        <title>The Global Catalogue of Microorganisms (GCM) 10K type strain sequencing project: providing services to taxonomists for standard genome sequencing and annotation.</title>
        <authorList>
            <consortium name="The Broad Institute Genomics Platform"/>
            <consortium name="The Broad Institute Genome Sequencing Center for Infectious Disease"/>
            <person name="Wu L."/>
            <person name="Ma J."/>
        </authorList>
    </citation>
    <scope>NUCLEOTIDE SEQUENCE [LARGE SCALE GENOMIC DNA]</scope>
    <source>
        <strain evidence="4">CGMCC 4.7241</strain>
    </source>
</reference>
<dbReference type="Proteomes" id="UP001595699">
    <property type="component" value="Unassembled WGS sequence"/>
</dbReference>
<feature type="transmembrane region" description="Helical" evidence="2">
    <location>
        <begin position="34"/>
        <end position="55"/>
    </location>
</feature>
<comment type="caution">
    <text evidence="3">The sequence shown here is derived from an EMBL/GenBank/DDBJ whole genome shotgun (WGS) entry which is preliminary data.</text>
</comment>
<dbReference type="EMBL" id="JBHRZH010000001">
    <property type="protein sequence ID" value="MFC3759607.1"/>
    <property type="molecule type" value="Genomic_DNA"/>
</dbReference>
<feature type="transmembrane region" description="Helical" evidence="2">
    <location>
        <begin position="61"/>
        <end position="83"/>
    </location>
</feature>
<feature type="region of interest" description="Disordered" evidence="1">
    <location>
        <begin position="184"/>
        <end position="206"/>
    </location>
</feature>
<keyword evidence="2" id="KW-0812">Transmembrane</keyword>